<dbReference type="SUPFAM" id="SSF52540">
    <property type="entry name" value="P-loop containing nucleoside triphosphate hydrolases"/>
    <property type="match status" value="6"/>
</dbReference>
<feature type="compositionally biased region" description="Basic and acidic residues" evidence="11">
    <location>
        <begin position="4958"/>
        <end position="4968"/>
    </location>
</feature>
<dbReference type="FunCoup" id="M4EYX8">
    <property type="interactions" value="3076"/>
</dbReference>
<keyword evidence="7 9" id="KW-0143">Chaperone</keyword>
<dbReference type="PROSITE" id="PS50234">
    <property type="entry name" value="VWFA"/>
    <property type="match status" value="1"/>
</dbReference>
<feature type="region of interest" description="Disordered" evidence="11">
    <location>
        <begin position="4549"/>
        <end position="4905"/>
    </location>
</feature>
<comment type="subcellular location">
    <subcellularLocation>
        <location evidence="1">Nucleus</location>
        <location evidence="1">Nucleolus</location>
    </subcellularLocation>
    <subcellularLocation>
        <location evidence="2">Nucleus</location>
        <location evidence="2">Nucleoplasm</location>
    </subcellularLocation>
</comment>
<name>M4EYX8_BRACM</name>
<keyword evidence="6 9" id="KW-0067">ATP-binding</keyword>
<comment type="function">
    <text evidence="9">Nuclear chaperone required for maturation and nuclear export of pre-60S ribosome subunits.</text>
</comment>
<dbReference type="FunFam" id="3.40.50.300:FF:001861">
    <property type="entry name" value="Midasin"/>
    <property type="match status" value="1"/>
</dbReference>
<feature type="domain" description="VWFA" evidence="12">
    <location>
        <begin position="5196"/>
        <end position="5395"/>
    </location>
</feature>
<dbReference type="GO" id="GO:0005524">
    <property type="term" value="F:ATP binding"/>
    <property type="evidence" value="ECO:0007669"/>
    <property type="project" value="UniProtKB-KW"/>
</dbReference>
<reference evidence="13 14" key="2">
    <citation type="journal article" date="2018" name="Hortic Res">
        <title>Improved Brassica rapa reference genome by single-molecule sequencing and chromosome conformation capture technologies.</title>
        <authorList>
            <person name="Zhang L."/>
            <person name="Cai X."/>
            <person name="Wu J."/>
            <person name="Liu M."/>
            <person name="Grob S."/>
            <person name="Cheng F."/>
            <person name="Liang J."/>
            <person name="Cai C."/>
            <person name="Liu Z."/>
            <person name="Liu B."/>
            <person name="Wang F."/>
            <person name="Li S."/>
            <person name="Liu F."/>
            <person name="Li X."/>
            <person name="Cheng L."/>
            <person name="Yang W."/>
            <person name="Li M.H."/>
            <person name="Grossniklaus U."/>
            <person name="Zheng H."/>
            <person name="Wang X."/>
        </authorList>
    </citation>
    <scope>NUCLEOTIDE SEQUENCE [LARGE SCALE GENOMIC DNA]</scope>
    <source>
        <strain evidence="13 14">cv. Chiifu-401-42</strain>
    </source>
</reference>
<dbReference type="Pfam" id="PF17865">
    <property type="entry name" value="AAA_lid_5"/>
    <property type="match status" value="1"/>
</dbReference>
<feature type="compositionally biased region" description="Basic and acidic residues" evidence="11">
    <location>
        <begin position="4585"/>
        <end position="4594"/>
    </location>
</feature>
<accession>M4EYX8</accession>
<feature type="compositionally biased region" description="Low complexity" evidence="11">
    <location>
        <begin position="4928"/>
        <end position="4937"/>
    </location>
</feature>
<evidence type="ECO:0000256" key="5">
    <source>
        <dbReference type="ARBA" id="ARBA00022741"/>
    </source>
</evidence>
<dbReference type="Pfam" id="PF17867">
    <property type="entry name" value="AAA_lid_7"/>
    <property type="match status" value="3"/>
</dbReference>
<feature type="coiled-coil region" evidence="10">
    <location>
        <begin position="3214"/>
        <end position="3274"/>
    </location>
</feature>
<evidence type="ECO:0000313" key="13">
    <source>
        <dbReference type="EnsemblPlants" id="Bra034020.1-P"/>
    </source>
</evidence>
<evidence type="ECO:0000256" key="8">
    <source>
        <dbReference type="ARBA" id="ARBA00023242"/>
    </source>
</evidence>
<evidence type="ECO:0000256" key="11">
    <source>
        <dbReference type="SAM" id="MobiDB-lite"/>
    </source>
</evidence>
<feature type="compositionally biased region" description="Basic and acidic residues" evidence="11">
    <location>
        <begin position="4817"/>
        <end position="4846"/>
    </location>
</feature>
<feature type="compositionally biased region" description="Polar residues" evidence="11">
    <location>
        <begin position="5041"/>
        <end position="5051"/>
    </location>
</feature>
<dbReference type="InterPro" id="IPR003593">
    <property type="entry name" value="AAA+_ATPase"/>
</dbReference>
<dbReference type="InterPro" id="IPR040848">
    <property type="entry name" value="AAA_lid_7"/>
</dbReference>
<dbReference type="PANTHER" id="PTHR48103">
    <property type="entry name" value="MIDASIN-RELATED"/>
    <property type="match status" value="1"/>
</dbReference>
<dbReference type="SMART" id="SM00382">
    <property type="entry name" value="AAA"/>
    <property type="match status" value="6"/>
</dbReference>
<dbReference type="InterPro" id="IPR002035">
    <property type="entry name" value="VWF_A"/>
</dbReference>
<feature type="compositionally biased region" description="Acidic residues" evidence="11">
    <location>
        <begin position="4625"/>
        <end position="4642"/>
    </location>
</feature>
<feature type="compositionally biased region" description="Acidic residues" evidence="11">
    <location>
        <begin position="4792"/>
        <end position="4814"/>
    </location>
</feature>
<evidence type="ECO:0000259" key="12">
    <source>
        <dbReference type="PROSITE" id="PS50234"/>
    </source>
</evidence>
<dbReference type="FunFam" id="3.40.50.300:FF:000582">
    <property type="entry name" value="Midasin"/>
    <property type="match status" value="1"/>
</dbReference>
<keyword evidence="14" id="KW-1185">Reference proteome</keyword>
<dbReference type="InterPro" id="IPR036465">
    <property type="entry name" value="vWFA_dom_sf"/>
</dbReference>
<evidence type="ECO:0000256" key="9">
    <source>
        <dbReference type="PIRNR" id="PIRNR010340"/>
    </source>
</evidence>
<dbReference type="CDD" id="cd00009">
    <property type="entry name" value="AAA"/>
    <property type="match status" value="2"/>
</dbReference>
<dbReference type="InParanoid" id="M4EYX8"/>
<dbReference type="EnsemblPlants" id="Bra034020.1">
    <property type="protein sequence ID" value="Bra034020.1-P"/>
    <property type="gene ID" value="Bra034020"/>
</dbReference>
<dbReference type="PANTHER" id="PTHR48103:SF2">
    <property type="entry name" value="MIDASIN"/>
    <property type="match status" value="1"/>
</dbReference>
<dbReference type="Gene3D" id="3.40.50.300">
    <property type="entry name" value="P-loop containing nucleotide triphosphate hydrolases"/>
    <property type="match status" value="7"/>
</dbReference>
<evidence type="ECO:0000256" key="6">
    <source>
        <dbReference type="ARBA" id="ARBA00022840"/>
    </source>
</evidence>
<feature type="compositionally biased region" description="Basic and acidic residues" evidence="11">
    <location>
        <begin position="4605"/>
        <end position="4624"/>
    </location>
</feature>
<dbReference type="InterPro" id="IPR041190">
    <property type="entry name" value="Midasin_AAA_lid_5"/>
</dbReference>
<evidence type="ECO:0000313" key="14">
    <source>
        <dbReference type="Proteomes" id="UP000011750"/>
    </source>
</evidence>
<evidence type="ECO:0000256" key="10">
    <source>
        <dbReference type="SAM" id="Coils"/>
    </source>
</evidence>
<dbReference type="GO" id="GO:0005634">
    <property type="term" value="C:nucleus"/>
    <property type="evidence" value="ECO:0000318"/>
    <property type="project" value="GO_Central"/>
</dbReference>
<protein>
    <recommendedName>
        <fullName evidence="4 9">Midasin</fullName>
    </recommendedName>
</protein>
<dbReference type="GO" id="GO:0000027">
    <property type="term" value="P:ribosomal large subunit assembly"/>
    <property type="evidence" value="ECO:0000318"/>
    <property type="project" value="GO_Central"/>
</dbReference>
<dbReference type="OMA" id="ILEQWHR"/>
<evidence type="ECO:0000256" key="4">
    <source>
        <dbReference type="ARBA" id="ARBA00017143"/>
    </source>
</evidence>
<dbReference type="eggNOG" id="KOG1808">
    <property type="taxonomic scope" value="Eukaryota"/>
</dbReference>
<dbReference type="InterPro" id="IPR012099">
    <property type="entry name" value="Midasin"/>
</dbReference>
<keyword evidence="10" id="KW-0175">Coiled coil</keyword>
<dbReference type="Pfam" id="PF07728">
    <property type="entry name" value="AAA_5"/>
    <property type="match status" value="6"/>
</dbReference>
<feature type="region of interest" description="Disordered" evidence="11">
    <location>
        <begin position="4924"/>
        <end position="4943"/>
    </location>
</feature>
<dbReference type="InterPro" id="IPR011704">
    <property type="entry name" value="ATPase_dyneun-rel_AAA"/>
</dbReference>
<dbReference type="Pfam" id="PF21108">
    <property type="entry name" value="MDN1_4th"/>
    <property type="match status" value="1"/>
</dbReference>
<feature type="compositionally biased region" description="Acidic residues" evidence="11">
    <location>
        <begin position="4698"/>
        <end position="4711"/>
    </location>
</feature>
<dbReference type="PIRSF" id="PIRSF010340">
    <property type="entry name" value="Midasin"/>
    <property type="match status" value="1"/>
</dbReference>
<dbReference type="FunFam" id="3.40.50.300:FF:002238">
    <property type="entry name" value="Midasin"/>
    <property type="match status" value="1"/>
</dbReference>
<dbReference type="FunFam" id="3.40.50.410:FF:000114">
    <property type="entry name" value="Midasin"/>
    <property type="match status" value="1"/>
</dbReference>
<dbReference type="GO" id="GO:0016887">
    <property type="term" value="F:ATP hydrolysis activity"/>
    <property type="evidence" value="ECO:0000318"/>
    <property type="project" value="GO_Central"/>
</dbReference>
<dbReference type="FunFam" id="3.40.50.300:FF:001368">
    <property type="entry name" value="Midasin"/>
    <property type="match status" value="1"/>
</dbReference>
<dbReference type="SUPFAM" id="SSF53300">
    <property type="entry name" value="vWA-like"/>
    <property type="match status" value="1"/>
</dbReference>
<dbReference type="InterPro" id="IPR048617">
    <property type="entry name" value="MDN1_AAA_lid_4"/>
</dbReference>
<evidence type="ECO:0000256" key="2">
    <source>
        <dbReference type="ARBA" id="ARBA00004642"/>
    </source>
</evidence>
<dbReference type="HOGENOM" id="CLU_000050_0_2_1"/>
<evidence type="ECO:0000256" key="1">
    <source>
        <dbReference type="ARBA" id="ARBA00004604"/>
    </source>
</evidence>
<keyword evidence="8 9" id="KW-0539">Nucleus</keyword>
<evidence type="ECO:0000256" key="7">
    <source>
        <dbReference type="ARBA" id="ARBA00023186"/>
    </source>
</evidence>
<proteinExistence type="inferred from homology"/>
<dbReference type="GO" id="GO:0005654">
    <property type="term" value="C:nucleoplasm"/>
    <property type="evidence" value="ECO:0007669"/>
    <property type="project" value="UniProtKB-SubCell"/>
</dbReference>
<organism evidence="13 14">
    <name type="scientific">Brassica campestris</name>
    <name type="common">Field mustard</name>
    <dbReference type="NCBI Taxonomy" id="3711"/>
    <lineage>
        <taxon>Eukaryota</taxon>
        <taxon>Viridiplantae</taxon>
        <taxon>Streptophyta</taxon>
        <taxon>Embryophyta</taxon>
        <taxon>Tracheophyta</taxon>
        <taxon>Spermatophyta</taxon>
        <taxon>Magnoliopsida</taxon>
        <taxon>eudicotyledons</taxon>
        <taxon>Gunneridae</taxon>
        <taxon>Pentapetalae</taxon>
        <taxon>rosids</taxon>
        <taxon>malvids</taxon>
        <taxon>Brassicales</taxon>
        <taxon>Brassicaceae</taxon>
        <taxon>Brassiceae</taxon>
        <taxon>Brassica</taxon>
    </lineage>
</organism>
<feature type="compositionally biased region" description="Acidic residues" evidence="11">
    <location>
        <begin position="4759"/>
        <end position="4783"/>
    </location>
</feature>
<reference evidence="13 14" key="1">
    <citation type="journal article" date="2011" name="Nat. Genet.">
        <title>The genome of the mesopolyploid crop species Brassica rapa.</title>
        <authorList>
            <consortium name="Brassica rapa Genome Sequencing Project Consortium"/>
            <person name="Wang X."/>
            <person name="Wang H."/>
            <person name="Wang J."/>
            <person name="Sun R."/>
            <person name="Wu J."/>
            <person name="Liu S."/>
            <person name="Bai Y."/>
            <person name="Mun J.H."/>
            <person name="Bancroft I."/>
            <person name="Cheng F."/>
            <person name="Huang S."/>
            <person name="Li X."/>
            <person name="Hua W."/>
            <person name="Wang J."/>
            <person name="Wang X."/>
            <person name="Freeling M."/>
            <person name="Pires J.C."/>
            <person name="Paterson A.H."/>
            <person name="Chalhoub B."/>
            <person name="Wang B."/>
            <person name="Hayward A."/>
            <person name="Sharpe A.G."/>
            <person name="Park B.S."/>
            <person name="Weisshaar B."/>
            <person name="Liu B."/>
            <person name="Li B."/>
            <person name="Liu B."/>
            <person name="Tong C."/>
            <person name="Song C."/>
            <person name="Duran C."/>
            <person name="Peng C."/>
            <person name="Geng C."/>
            <person name="Koh C."/>
            <person name="Lin C."/>
            <person name="Edwards D."/>
            <person name="Mu D."/>
            <person name="Shen D."/>
            <person name="Soumpourou E."/>
            <person name="Li F."/>
            <person name="Fraser F."/>
            <person name="Conant G."/>
            <person name="Lassalle G."/>
            <person name="King G.J."/>
            <person name="Bonnema G."/>
            <person name="Tang H."/>
            <person name="Wang H."/>
            <person name="Belcram H."/>
            <person name="Zhou H."/>
            <person name="Hirakawa H."/>
            <person name="Abe H."/>
            <person name="Guo H."/>
            <person name="Wang H."/>
            <person name="Jin H."/>
            <person name="Parkin I.A."/>
            <person name="Batley J."/>
            <person name="Kim J.S."/>
            <person name="Just J."/>
            <person name="Li J."/>
            <person name="Xu J."/>
            <person name="Deng J."/>
            <person name="Kim J.A."/>
            <person name="Li J."/>
            <person name="Yu J."/>
            <person name="Meng J."/>
            <person name="Wang J."/>
            <person name="Min J."/>
            <person name="Poulain J."/>
            <person name="Wang J."/>
            <person name="Hatakeyama K."/>
            <person name="Wu K."/>
            <person name="Wang L."/>
            <person name="Fang L."/>
            <person name="Trick M."/>
            <person name="Links M.G."/>
            <person name="Zhao M."/>
            <person name="Jin M."/>
            <person name="Ramchiary N."/>
            <person name="Drou N."/>
            <person name="Berkman P.J."/>
            <person name="Cai Q."/>
            <person name="Huang Q."/>
            <person name="Li R."/>
            <person name="Tabata S."/>
            <person name="Cheng S."/>
            <person name="Zhang S."/>
            <person name="Zhang S."/>
            <person name="Huang S."/>
            <person name="Sato S."/>
            <person name="Sun S."/>
            <person name="Kwon S.J."/>
            <person name="Choi S.R."/>
            <person name="Lee T.H."/>
            <person name="Fan W."/>
            <person name="Zhao X."/>
            <person name="Tan X."/>
            <person name="Xu X."/>
            <person name="Wang Y."/>
            <person name="Qiu Y."/>
            <person name="Yin Y."/>
            <person name="Li Y."/>
            <person name="Du Y."/>
            <person name="Liao Y."/>
            <person name="Lim Y."/>
            <person name="Narusaka Y."/>
            <person name="Wang Y."/>
            <person name="Wang Z."/>
            <person name="Li Z."/>
            <person name="Wang Z."/>
            <person name="Xiong Z."/>
            <person name="Zhang Z."/>
        </authorList>
    </citation>
    <scope>NUCLEOTIDE SEQUENCE [LARGE SCALE GENOMIC DNA]</scope>
    <source>
        <strain evidence="13 14">cv. Chiifu-401-42</strain>
    </source>
</reference>
<dbReference type="InterPro" id="IPR025662">
    <property type="entry name" value="Sigma_54_int_dom_ATP-bd_1"/>
</dbReference>
<feature type="compositionally biased region" description="Acidic residues" evidence="11">
    <location>
        <begin position="4719"/>
        <end position="4736"/>
    </location>
</feature>
<feature type="region of interest" description="Disordered" evidence="11">
    <location>
        <begin position="4958"/>
        <end position="5077"/>
    </location>
</feature>
<dbReference type="STRING" id="51351.M4EYX8"/>
<dbReference type="InterPro" id="IPR027417">
    <property type="entry name" value="P-loop_NTPase"/>
</dbReference>
<dbReference type="Proteomes" id="UP000011750">
    <property type="component" value="Chromosome A02"/>
</dbReference>
<feature type="compositionally biased region" description="Polar residues" evidence="11">
    <location>
        <begin position="4875"/>
        <end position="4888"/>
    </location>
</feature>
<dbReference type="PROSITE" id="PS00675">
    <property type="entry name" value="SIGMA54_INTERACT_1"/>
    <property type="match status" value="1"/>
</dbReference>
<dbReference type="Gramene" id="Bra034020.1">
    <property type="protein sequence ID" value="Bra034020.1-P"/>
    <property type="gene ID" value="Bra034020"/>
</dbReference>
<reference evidence="13" key="3">
    <citation type="submission" date="2023-03" db="UniProtKB">
        <authorList>
            <consortium name="EnsemblPlants"/>
        </authorList>
    </citation>
    <scope>IDENTIFICATION</scope>
    <source>
        <strain evidence="13">cv. Chiifu-401-42</strain>
    </source>
</reference>
<feature type="compositionally biased region" description="Polar residues" evidence="11">
    <location>
        <begin position="5063"/>
        <end position="5073"/>
    </location>
</feature>
<comment type="similarity">
    <text evidence="3 9">Belongs to the midasin family.</text>
</comment>
<sequence length="5408" mass="611875">MAIDGSFNLKLALETFSERCPKVAAFPFFNSILSKGGEVVDNEEVINVLSDVFLHPELTIPLVHYFLPIIRRVVDRVVGLLHLVGDLSSSSDYSDDVSVLENALKEGVSVIDFYVRRGQRLELHECACLAFSRALHLNTSLLGSILSYFKKAPPPYERILVKEIISESQMEATTAAYLLCLQVAYRFLVIRPEVFSKLWDWSCYLESMKKLSDCPSQRRDFVEKHREAVWCGIQILSVVLRCTDRMAGCYGFEGEEAFSYLLRWEEFCQDIEIEKAGSYIQLPTYKGLRSFQDFSTLAPGIHKRQSAGVEEKEPLMKIRRLDTWDVKSFAEPFEIHSRVKKSFEMVSLAVSQKRPVLLYGPSGSGKSALIRRLADESGNQVVFIHMDDQLDGKTLVGTYVCTDQPGEFKWQPGSLTQAIMNGFWVVLEDIDKAPSDVPLVLSPLLGGSCSFVTSHGEVIQIAESFQLFSTISTPECSVSHIREAGNSLSPLWRRIVVYPPDRESLQNIVGARYQNLMPIADKLIETYEKVNSALRPQFSSSTTENSATFSSPSRFSLRDLLKLCERVQGLPSYDGHAISQEAADIFSASYMSTQNRVTVSEIVASVWNVPVPGSHHKPPIQELSKTLKIGRVSLPLGETASHDRSRFVETRTSTRLLEKIARSVEYNEPVLLVGETGTGKTTLVQNLAQWIGQKLTVLNLSQQSDIVDLLGGFKPIDAKLMCKMLYNEFIELGRNSQMKDNSDVMTWLRKNFRAKKWETFLRGLKKTIDHHVKNGEERSRSGRKRKKPEVIENWTRLSKKVEKIHQQICSGGMVFKFVEGAFVTALREGYWVLLDEVNLAPPEILGRLTGVLEGVRGSLCLAERGDVMGIPRHSNFRLFACMNPATDAGKRDLPFSFRSRFTEYAVDDDLCDDDLEIFVRRFLGGRESDSKLVGNIVCFYKEARRLSEECLQDGANQKPQYSLRSLYRALEYAIKAEGIGGFQKALYDGFSMFFLSLLDSSSAKIMKPLIELISKESSRAQPLQRYLGELKGSSDESVKKYVKTKSVIEHLHHLAHAIFVKRYPVLLQGPTSSGKTSLVKYLAALSGNIFVRINNHEQTDIQEYLGSYMTDSSGKLVFHEGALVKAVRDGHWIVLDELNLAPSDVLEALNRLLDDNRELFVPELGETISAHPNFMLFATQNPPASYGGRKILSRAFRNRFVEIHVDEIPEDELSEILFEKCEIAKSHATKIVEVMKDLQRNRQSSKAFAGKHGYITPRDLFRWADRFRTYGGKSNEELAREGYYLLAERLRDDSEKLVVQEVLERHFRVSLAKDDVYKEELLKLEQPFSMKNETVSWTRSMWRLFFLIERSYKLREPVLLVGETGGGKTTICQLLSEYKKLRLHILNCHQYTETSDFLGGFFPVRDRSKLVKEYENQVEHLKLSEALVPFSQDIDFSADIGRAEVLIKSIDAILKKYKNDSVLGMEVTPLNIEVLQNMRDTMVMLYQKWRAIFVWQDGPLVEAMRAGNIFLVDEISLADDSVLERLNSVLEPGRKLSLAEKGGPVLEEVVADEKFFVLATMNPGGDYGKKELSPALRNRFTEIWVPPISETEELRSIASSVLSNSKESNIVDPIIHFWEWFNQLQTGRTLTVRDLLSWVAFVNVIHESVGPAYAILHGAFLVLLDGLSLGTGLSGRDGKDLREKCFAFLLQQLKVLTSDTLPLDISRMEQYGWGDAKAICQESKSVLRGDMFGIDPFYISKGDETPETGGFEFLAPTTCRNVLRVLRAMQLSKPILLEGSPGVGKTSLIMALGRYSGHKVVRINLSEQTDMMDLLGSDLPVESDEDMKFAWSDGILLQALKEGSWVLLDELNLAPQSVLEGLNAILDHRAQVFIPELGCTFECPPTFRVFACQNPSSQGGGRKGLPKSFLNRFTKVYVDELVEDDYLFICRSLYPSIPSPLLSKLITLNRQLHDGTMVDRKFGHDGSPWEFNLRDVIRSCQFVQGGKYDLEVESFLNVLYVQRMRTATDRKVVLSIYKAIFDKTPSINPYPRVQLNPGYLVVGTAAVKRNFTQSNISSEQLKILPEIRQNLEAVAHCVQNKWLCILVGPSSSGKTSVIRILAQLTGFPLNELNLSSATDSSDLLGCFEQYNAFRNFRLVVARVQHLVDEYSSLLSQSSQVTLLSKSKSLVSSWLSFLYKIDSCLLENPSSFLNDADSLSKLTEIVEYMSKVLGEGFLPVSWSRKCLDQITKTIVKLQSEEKKQSTKFEWVTGMLIKAIENGEWVVLENANLCNPTVLDRINSLVEPCGSITINECGVIDGEPVTVTPHPNFRLFLSVNPKFGEVSRAMRNRGVEVFMMAPHWQLNEEASNSDELVLRGVKRFLALSGIPGDKLVASMAKAHVHAWRNGQTIGVRITYLELEQWVHLFQLLLMNGNQLLWSLQLSWEHIYLSSLGVTDGKDVVDLGRDTYLSDTESFMGGNMCLSGGWPKPFNLRDLMWYSRETTVRQNCMYLEFLGAQYASHQTEITYNVKLRDRDLAAGERRIIYTADSWTLNKILFPKALIGSTPAADTGKIDHDSASKKLLYAANWTMEQATEEDIQLYLVWISWFGSRLQQYCPFFLCFLNMLKDELQHPIWSHISRCRKNLKSLCIVDPDAVPIPMMSSKLIDIAAADEQSKPLSKTLFESLSSVGVLRLSSQQWVAENNYNHTDVSSFIRFLDSLRVLEKKILCEIVGSPSFSVLIQLYTEVIEKHSFFWSDLLSSSDECKLFSFWSLIKAVKKLESSFPEEVHVVLEESKNINNIALHGEPEKSLLWAYGGHPSLPVSAELYLKQQKFLQLCSTIWPLKSESDGQGNDHLTKAIAFSGPELCLLALEGLCISSYIADKDDAAAVQLDEINQMFLERMELEKKRLQDRMVFSENDNIENRSAACCIFRPEIVATGFGFSSWMEISSIARSESSSLDVELLAVLQHLLVSRSTEHKDLLDVRNLLKPALEYSLSSTRPPQTLVAHQKLLWAIDARASVLRVDTKIAGFVLEMWYWWHSVLWKNCQIGLMGLQSISEIGNCRVMSPSMLIHPVKAATIDHILDTAFAVKDYPVQSMKFLSASRVLWKSAQSYQEMPGSLLSLARSLFQQMVYTHQKSYEPEVFADIKSAFHAVEKKQTEIDGIKSLISLISLSSHQKMKSVTRSFVEPLAKHLYLECSSNDFYSNLGLAWIYLGGLRFNLLNSLNVIDPAMKITCKLAELQEKISSLKLNIEVREECEYLSGLLYTGDSDERTECRLSKLKTERKKLRRKVIFRSDPNKYQNLRRALDEFAGFLTRPISLVKDIDKLDWNQVVEQVFNWQETATSFIDRLSSDYSEYVDITQPIQVSVYEMKLGLSLFVSGTLLGKILNRFDGDTVDSVMESIYALMRFPRGSSLASATYIESLPPLHLSHDADSRVKSLGLDVGLLHKLISVSSAHDTRKVSELQFKTTLYKNMHARVSHFVANTGLMDKASFEILDSIYFELARNWMEMKFQVRTKADALSGLYKFRSRDFKIESVMKVDISALGKYFPEDSFWQEYLADDDMNLMTQTDQGDENLEDDWDLIQEHVDNIYSTHNELFGFSDLSEKTGRCITDSQRLDSFTDSYELGVNMIKGLKGLFTSNLDAKLVPEHLLRLCMEYKKTFTSNDMSSSKYNFYKDFDGPELGKMVKFLTPLQLRIYSLLQEQEEHPGLQKLSDILRMLMDIPSRTPLAKALPGLQFLICKVQKLQEEGCKLPISDLLEPIISLASSWQKLEFECWPTLLDEVQDQFELSARKLWLPLFSVLFQKDCVEFSEHGNESISQSLVEFIETSNIGEFRRRLELLLCFLLHLSMGSSLGIYSSDSHKRKVEICYNIFGFYIQFLPVVMEQLDLNRKNVEAQLKDHLKLCRWERPDNHLLNHTIKNTRQKVKKLIQDFTNTLQRPVMLDRPNLAKERVQFLPLLGPDLINGASNMRIEVLVSNLDAEQLNDRFSWYAVWRNKLKESVGRFHPEMHFKELLTGEGLFVHLLHSLRAKLKESVGRFHQEMHFKELLTGEDHQYPSPVYQGDWKILWSTVSKIGEKIASCSDLWRNSDRDVAKKRALPDLLKSLEQCGLQKHKFENVEMSNHFKGLLYQPAYDPNHLLLPTHTKGSIHTSRVVEDQNKERSLAEWRAANEFYFKSLASVQLMLNIERKHSDITAEQVKRSISFLNHLVEIQRQQRKTAYGFAELLNCFRHRVLPLAKLLGDSVEEDRKDDSLLSFPQNQHAIFSCMWLQKQLFDKISAMLLEELALLRTIGSTHLDSCQSVKTSSHSLLSLIEKLIPIAQNSKASLDRLLLDSNGFISTPSSCLNQFVTQHMVKLLCHNLDQLTDLENQISSFCEDNEKTYATDVLLSHFSPFFKEGKLLAENLNCLLETGDQSNGMEPKEQAAFEANLANAFANVKDVIGKLCSYKDGSVSQEEEGNILMWDGLFKKAENDLSLDSLCKLLSETFGSIEKLLNSSGVLSACVGDQLKQLQAFLDLLLNFGDSYLQEFLTISKRVSLITHVLATVLADLFTKGFGISKNDEDDDSKAEKSEAAEGTGMGDGVGAKDVSDQIEDEDQLRGTDKKEEEEKEQDTPDDVLDKNKGIEMTDEFEGKEYSLSEDSEEEKEDEESGDEQLDSKMGDAGSDAEKDDEKPWDKDEDEEAGNKNEKNESGPSVADKDTSSRELRAKDDDDVDTADEPEESNTSDKPEEGNEENVDQDNCGDPENLEDEIKNQEALTDTSGPTPEMGNEQTDDAMEIDETDEVEKEDEQEEPCPEDQKHPEEVENDQETQEPAEETMEAGTEDVSESPQKEEPGNDLEQKSETEPIEGKEVMSEDMKPNVCDDNISGVDAGSHNPHGSNGLGAGSTAPQENLAATNVSEELTDSMDPPSGSNTEMNLTMTSMASGETLTDNIPKMEVPQSQSSTSQQTKVNPYRNVGDALKEWKERIKVSSDLGEKQEAENEMEDPDAGEYGFASQFDEGTSQALGPALPEQVNTDMREGESEDEKLAGNQDEASPMDIDDANPENKPAVQSKPSIMNSTAEPVQEPDTDRTLQENSPIQNVGDGNSMMDSMVSVDNTFMGEDACNPDWMQVADKDTESNQDNEDPDARSNAVILWRRCELLTTKPSQELAEQLRLILEPTLASKLSGDYRTGKRINMKKVIPYIASHYRKDKIWLRRTKPNKRDYQVVIAVDDSRSMSESGCGDFAIRALATVCRAMSQLEMGSLAVASFGKKGSIKMLHDFGESFTTESGIKMISGLTFKQENLIEDEPIFNLLRNMNEMLESLASTRRQSSGSNPLQQLVLIIGDGKFHEREKLKRSVRKFLQQKRMVVYLLLDNAEQSVLDLKEFVQTEKTLQQMTYMDSFPFPYYIVLRDIEALPRTLGDVLRQWFELMQSSRD</sequence>
<feature type="compositionally biased region" description="Acidic residues" evidence="11">
    <location>
        <begin position="4595"/>
        <end position="4604"/>
    </location>
</feature>
<dbReference type="GO" id="GO:0005730">
    <property type="term" value="C:nucleolus"/>
    <property type="evidence" value="ECO:0007669"/>
    <property type="project" value="UniProtKB-SubCell"/>
</dbReference>
<feature type="compositionally biased region" description="Basic and acidic residues" evidence="11">
    <location>
        <begin position="4670"/>
        <end position="4697"/>
    </location>
</feature>
<dbReference type="FunFam" id="3.40.50.300:FF:000142">
    <property type="entry name" value="Midasin"/>
    <property type="match status" value="1"/>
</dbReference>
<evidence type="ECO:0000256" key="3">
    <source>
        <dbReference type="ARBA" id="ARBA00007188"/>
    </source>
</evidence>
<keyword evidence="5 9" id="KW-0547">Nucleotide-binding</keyword>
<feature type="compositionally biased region" description="Basic and acidic residues" evidence="11">
    <location>
        <begin position="4643"/>
        <end position="4663"/>
    </location>
</feature>